<evidence type="ECO:0000256" key="1">
    <source>
        <dbReference type="SAM" id="MobiDB-lite"/>
    </source>
</evidence>
<organism evidence="2 3">
    <name type="scientific">Strongylus vulgaris</name>
    <name type="common">Blood worm</name>
    <dbReference type="NCBI Taxonomy" id="40348"/>
    <lineage>
        <taxon>Eukaryota</taxon>
        <taxon>Metazoa</taxon>
        <taxon>Ecdysozoa</taxon>
        <taxon>Nematoda</taxon>
        <taxon>Chromadorea</taxon>
        <taxon>Rhabditida</taxon>
        <taxon>Rhabditina</taxon>
        <taxon>Rhabditomorpha</taxon>
        <taxon>Strongyloidea</taxon>
        <taxon>Strongylidae</taxon>
        <taxon>Strongylus</taxon>
    </lineage>
</organism>
<dbReference type="EMBL" id="UYYB01149053">
    <property type="protein sequence ID" value="VDM86030.1"/>
    <property type="molecule type" value="Genomic_DNA"/>
</dbReference>
<dbReference type="AlphaFoldDB" id="A0A3P7JK05"/>
<gene>
    <name evidence="2" type="ORF">SVUK_LOCUS21028</name>
</gene>
<evidence type="ECO:0000313" key="2">
    <source>
        <dbReference type="EMBL" id="VDM86030.1"/>
    </source>
</evidence>
<protein>
    <submittedName>
        <fullName evidence="2">Uncharacterized protein</fullName>
    </submittedName>
</protein>
<accession>A0A3P7JK05</accession>
<keyword evidence="3" id="KW-1185">Reference proteome</keyword>
<feature type="region of interest" description="Disordered" evidence="1">
    <location>
        <begin position="1"/>
        <end position="21"/>
    </location>
</feature>
<proteinExistence type="predicted"/>
<sequence>MLEAANEAARHALEEEQRRREEAELAMADEIMEDFDMY</sequence>
<dbReference type="OrthoDB" id="437078at2759"/>
<feature type="compositionally biased region" description="Basic and acidic residues" evidence="1">
    <location>
        <begin position="8"/>
        <end position="21"/>
    </location>
</feature>
<evidence type="ECO:0000313" key="3">
    <source>
        <dbReference type="Proteomes" id="UP000270094"/>
    </source>
</evidence>
<name>A0A3P7JK05_STRVU</name>
<reference evidence="2 3" key="1">
    <citation type="submission" date="2018-11" db="EMBL/GenBank/DDBJ databases">
        <authorList>
            <consortium name="Pathogen Informatics"/>
        </authorList>
    </citation>
    <scope>NUCLEOTIDE SEQUENCE [LARGE SCALE GENOMIC DNA]</scope>
</reference>
<dbReference type="Proteomes" id="UP000270094">
    <property type="component" value="Unassembled WGS sequence"/>
</dbReference>